<dbReference type="AlphaFoldDB" id="A0AAU9LP31"/>
<evidence type="ECO:0000256" key="1">
    <source>
        <dbReference type="SAM" id="MobiDB-lite"/>
    </source>
</evidence>
<evidence type="ECO:0000313" key="3">
    <source>
        <dbReference type="Proteomes" id="UP001157418"/>
    </source>
</evidence>
<accession>A0AAU9LP31</accession>
<feature type="region of interest" description="Disordered" evidence="1">
    <location>
        <begin position="38"/>
        <end position="97"/>
    </location>
</feature>
<name>A0AAU9LP31_9ASTR</name>
<gene>
    <name evidence="2" type="ORF">LVIROSA_LOCUS3006</name>
</gene>
<feature type="compositionally biased region" description="Low complexity" evidence="1">
    <location>
        <begin position="52"/>
        <end position="65"/>
    </location>
</feature>
<organism evidence="2 3">
    <name type="scientific">Lactuca virosa</name>
    <dbReference type="NCBI Taxonomy" id="75947"/>
    <lineage>
        <taxon>Eukaryota</taxon>
        <taxon>Viridiplantae</taxon>
        <taxon>Streptophyta</taxon>
        <taxon>Embryophyta</taxon>
        <taxon>Tracheophyta</taxon>
        <taxon>Spermatophyta</taxon>
        <taxon>Magnoliopsida</taxon>
        <taxon>eudicotyledons</taxon>
        <taxon>Gunneridae</taxon>
        <taxon>Pentapetalae</taxon>
        <taxon>asterids</taxon>
        <taxon>campanulids</taxon>
        <taxon>Asterales</taxon>
        <taxon>Asteraceae</taxon>
        <taxon>Cichorioideae</taxon>
        <taxon>Cichorieae</taxon>
        <taxon>Lactucinae</taxon>
        <taxon>Lactuca</taxon>
    </lineage>
</organism>
<evidence type="ECO:0008006" key="4">
    <source>
        <dbReference type="Google" id="ProtNLM"/>
    </source>
</evidence>
<comment type="caution">
    <text evidence="2">The sequence shown here is derived from an EMBL/GenBank/DDBJ whole genome shotgun (WGS) entry which is preliminary data.</text>
</comment>
<dbReference type="EMBL" id="CAKMRJ010000001">
    <property type="protein sequence ID" value="CAH1415139.1"/>
    <property type="molecule type" value="Genomic_DNA"/>
</dbReference>
<dbReference type="Proteomes" id="UP001157418">
    <property type="component" value="Unassembled WGS sequence"/>
</dbReference>
<protein>
    <recommendedName>
        <fullName evidence="4">Protein kinase domain-containing protein</fullName>
    </recommendedName>
</protein>
<proteinExistence type="predicted"/>
<reference evidence="2 3" key="1">
    <citation type="submission" date="2022-01" db="EMBL/GenBank/DDBJ databases">
        <authorList>
            <person name="Xiong W."/>
            <person name="Schranz E."/>
        </authorList>
    </citation>
    <scope>NUCLEOTIDE SEQUENCE [LARGE SCALE GENOMIC DNA]</scope>
</reference>
<feature type="compositionally biased region" description="Polar residues" evidence="1">
    <location>
        <begin position="79"/>
        <end position="95"/>
    </location>
</feature>
<keyword evidence="3" id="KW-1185">Reference proteome</keyword>
<sequence length="178" mass="19024">MIKSQVGIIILKSVASVDPMASDSSDIPSLKNVEVVAGKVNPPKDVSKSTVDPNDSNSSDIPSPENFEDVCGKVDPLSDVSQSTFDPNDSSSSDICSPKKFGDFDGKVNPHSDVSKSTCLSDSVSVEIIDFNVSLQSLQIPVGEGHFGRDFFNCQRRGEAVKKRKKEVGVYVGSGKKL</sequence>
<evidence type="ECO:0000313" key="2">
    <source>
        <dbReference type="EMBL" id="CAH1415139.1"/>
    </source>
</evidence>